<evidence type="ECO:0000256" key="5">
    <source>
        <dbReference type="ARBA" id="ARBA00023251"/>
    </source>
</evidence>
<feature type="domain" description="ABC transmembrane type-2" evidence="7">
    <location>
        <begin position="40"/>
        <end position="273"/>
    </location>
</feature>
<evidence type="ECO:0000256" key="2">
    <source>
        <dbReference type="ARBA" id="ARBA00022692"/>
    </source>
</evidence>
<feature type="transmembrane region" description="Helical" evidence="6">
    <location>
        <begin position="70"/>
        <end position="94"/>
    </location>
</feature>
<accession>A0A3N6WCM6</accession>
<dbReference type="Pfam" id="PF01061">
    <property type="entry name" value="ABC2_membrane"/>
    <property type="match status" value="1"/>
</dbReference>
<keyword evidence="6" id="KW-0813">Transport</keyword>
<dbReference type="GO" id="GO:0046677">
    <property type="term" value="P:response to antibiotic"/>
    <property type="evidence" value="ECO:0007669"/>
    <property type="project" value="UniProtKB-KW"/>
</dbReference>
<dbReference type="PIRSF" id="PIRSF006648">
    <property type="entry name" value="DrrB"/>
    <property type="match status" value="1"/>
</dbReference>
<comment type="subcellular location">
    <subcellularLocation>
        <location evidence="6">Cell membrane</location>
        <topology evidence="6">Multi-pass membrane protein</topology>
    </subcellularLocation>
    <subcellularLocation>
        <location evidence="1">Membrane</location>
        <topology evidence="1">Multi-pass membrane protein</topology>
    </subcellularLocation>
</comment>
<evidence type="ECO:0000256" key="1">
    <source>
        <dbReference type="ARBA" id="ARBA00004141"/>
    </source>
</evidence>
<sequence>MTTATANPTASTRAQRIQHAGSDVLAMTGRAVRLVIRDPDSMLISLVLPITIMVMFVYVLGGAIDVGMDYATYATPGVILLCAGYGASNTAIAVAEDMIGGAMDRFRSMPILGPAVLAGHVIASVAKNLVTTALVLVVATLLGFEPDASLLEWLGAIGVIALYILAITCIATYVGVIVRTPAAAGGFGFFMLFLPYISSAFAPPETMPAWLRGVAEHQPVTPIIETIRGLLVGLGSDAAPATDLGSTALLAIAWCAALMVVFLTAASRAFSRRRG</sequence>
<dbReference type="RefSeq" id="WP_124237452.1">
    <property type="nucleotide sequence ID" value="NZ_JBHUFI010000014.1"/>
</dbReference>
<proteinExistence type="inferred from homology"/>
<organism evidence="8 9">
    <name type="scientific">Aeromicrobium camelliae</name>
    <dbReference type="NCBI Taxonomy" id="1538144"/>
    <lineage>
        <taxon>Bacteria</taxon>
        <taxon>Bacillati</taxon>
        <taxon>Actinomycetota</taxon>
        <taxon>Actinomycetes</taxon>
        <taxon>Propionibacteriales</taxon>
        <taxon>Nocardioidaceae</taxon>
        <taxon>Aeromicrobium</taxon>
    </lineage>
</organism>
<evidence type="ECO:0000313" key="8">
    <source>
        <dbReference type="EMBL" id="RQN02792.1"/>
    </source>
</evidence>
<feature type="transmembrane region" description="Helical" evidence="6">
    <location>
        <begin position="43"/>
        <end position="64"/>
    </location>
</feature>
<keyword evidence="4 6" id="KW-0472">Membrane</keyword>
<dbReference type="InterPro" id="IPR000412">
    <property type="entry name" value="ABC_2_transport"/>
</dbReference>
<dbReference type="GO" id="GO:0140359">
    <property type="term" value="F:ABC-type transporter activity"/>
    <property type="evidence" value="ECO:0007669"/>
    <property type="project" value="InterPro"/>
</dbReference>
<feature type="transmembrane region" description="Helical" evidence="6">
    <location>
        <begin position="115"/>
        <end position="141"/>
    </location>
</feature>
<keyword evidence="9" id="KW-1185">Reference proteome</keyword>
<dbReference type="InterPro" id="IPR047817">
    <property type="entry name" value="ABC2_TM_bact-type"/>
</dbReference>
<dbReference type="PROSITE" id="PS51012">
    <property type="entry name" value="ABC_TM2"/>
    <property type="match status" value="1"/>
</dbReference>
<feature type="transmembrane region" description="Helical" evidence="6">
    <location>
        <begin position="244"/>
        <end position="266"/>
    </location>
</feature>
<reference evidence="8 9" key="1">
    <citation type="submission" date="2018-11" db="EMBL/GenBank/DDBJ databases">
        <authorList>
            <person name="Li F."/>
        </authorList>
    </citation>
    <scope>NUCLEOTIDE SEQUENCE [LARGE SCALE GENOMIC DNA]</scope>
    <source>
        <strain evidence="8 9">YS17T</strain>
    </source>
</reference>
<keyword evidence="2 6" id="KW-0812">Transmembrane</keyword>
<protein>
    <recommendedName>
        <fullName evidence="6">Transport permease protein</fullName>
    </recommendedName>
</protein>
<dbReference type="PANTHER" id="PTHR43229:SF2">
    <property type="entry name" value="NODULATION PROTEIN J"/>
    <property type="match status" value="1"/>
</dbReference>
<evidence type="ECO:0000256" key="3">
    <source>
        <dbReference type="ARBA" id="ARBA00022989"/>
    </source>
</evidence>
<dbReference type="OrthoDB" id="3370990at2"/>
<dbReference type="InterPro" id="IPR013525">
    <property type="entry name" value="ABC2_TM"/>
</dbReference>
<dbReference type="GO" id="GO:0043190">
    <property type="term" value="C:ATP-binding cassette (ABC) transporter complex"/>
    <property type="evidence" value="ECO:0007669"/>
    <property type="project" value="InterPro"/>
</dbReference>
<comment type="similarity">
    <text evidence="6">Belongs to the ABC-2 integral membrane protein family.</text>
</comment>
<dbReference type="Proteomes" id="UP000275225">
    <property type="component" value="Unassembled WGS sequence"/>
</dbReference>
<evidence type="ECO:0000313" key="9">
    <source>
        <dbReference type="Proteomes" id="UP000275225"/>
    </source>
</evidence>
<name>A0A3N6WCM6_9ACTN</name>
<gene>
    <name evidence="8" type="ORF">EHW97_12200</name>
</gene>
<dbReference type="EMBL" id="RQJX01000017">
    <property type="protein sequence ID" value="RQN02792.1"/>
    <property type="molecule type" value="Genomic_DNA"/>
</dbReference>
<evidence type="ECO:0000259" key="7">
    <source>
        <dbReference type="PROSITE" id="PS51012"/>
    </source>
</evidence>
<keyword evidence="5" id="KW-0046">Antibiotic resistance</keyword>
<evidence type="ECO:0000256" key="4">
    <source>
        <dbReference type="ARBA" id="ARBA00023136"/>
    </source>
</evidence>
<dbReference type="AlphaFoldDB" id="A0A3N6WCM6"/>
<feature type="transmembrane region" description="Helical" evidence="6">
    <location>
        <begin position="153"/>
        <end position="176"/>
    </location>
</feature>
<evidence type="ECO:0000256" key="6">
    <source>
        <dbReference type="RuleBase" id="RU361157"/>
    </source>
</evidence>
<keyword evidence="3 6" id="KW-1133">Transmembrane helix</keyword>
<comment type="caution">
    <text evidence="8">The sequence shown here is derived from an EMBL/GenBank/DDBJ whole genome shotgun (WGS) entry which is preliminary data.</text>
</comment>
<dbReference type="InterPro" id="IPR051784">
    <property type="entry name" value="Nod_factor_ABC_transporter"/>
</dbReference>
<keyword evidence="6" id="KW-1003">Cell membrane</keyword>
<dbReference type="PANTHER" id="PTHR43229">
    <property type="entry name" value="NODULATION PROTEIN J"/>
    <property type="match status" value="1"/>
</dbReference>
<feature type="transmembrane region" description="Helical" evidence="6">
    <location>
        <begin position="183"/>
        <end position="202"/>
    </location>
</feature>